<dbReference type="Proteomes" id="UP001152759">
    <property type="component" value="Chromosome 1"/>
</dbReference>
<dbReference type="PROSITE" id="PS50237">
    <property type="entry name" value="HECT"/>
    <property type="match status" value="1"/>
</dbReference>
<dbReference type="GO" id="GO:0009966">
    <property type="term" value="P:regulation of signal transduction"/>
    <property type="evidence" value="ECO:0007669"/>
    <property type="project" value="UniProtKB-ARBA"/>
</dbReference>
<gene>
    <name evidence="5" type="ORF">BEMITA_LOCUS1091</name>
</gene>
<evidence type="ECO:0000256" key="1">
    <source>
        <dbReference type="ARBA" id="ARBA00022786"/>
    </source>
</evidence>
<dbReference type="EMBL" id="OU963862">
    <property type="protein sequence ID" value="CAH0753794.1"/>
    <property type="molecule type" value="Genomic_DNA"/>
</dbReference>
<feature type="compositionally biased region" description="Low complexity" evidence="3">
    <location>
        <begin position="31"/>
        <end position="47"/>
    </location>
</feature>
<accession>A0A9P0C550</accession>
<reference evidence="5" key="1">
    <citation type="submission" date="2021-12" db="EMBL/GenBank/DDBJ databases">
        <authorList>
            <person name="King R."/>
        </authorList>
    </citation>
    <scope>NUCLEOTIDE SEQUENCE</scope>
</reference>
<evidence type="ECO:0000256" key="3">
    <source>
        <dbReference type="SAM" id="MobiDB-lite"/>
    </source>
</evidence>
<dbReference type="Gene3D" id="3.30.2410.10">
    <property type="entry name" value="Hect, E3 ligase catalytic domain"/>
    <property type="match status" value="1"/>
</dbReference>
<dbReference type="Pfam" id="PF00632">
    <property type="entry name" value="HECT"/>
    <property type="match status" value="1"/>
</dbReference>
<feature type="domain" description="HECT" evidence="4">
    <location>
        <begin position="350"/>
        <end position="681"/>
    </location>
</feature>
<protein>
    <recommendedName>
        <fullName evidence="4">HECT domain-containing protein</fullName>
    </recommendedName>
</protein>
<evidence type="ECO:0000313" key="6">
    <source>
        <dbReference type="Proteomes" id="UP001152759"/>
    </source>
</evidence>
<organism evidence="5 6">
    <name type="scientific">Bemisia tabaci</name>
    <name type="common">Sweetpotato whitefly</name>
    <name type="synonym">Aleurodes tabaci</name>
    <dbReference type="NCBI Taxonomy" id="7038"/>
    <lineage>
        <taxon>Eukaryota</taxon>
        <taxon>Metazoa</taxon>
        <taxon>Ecdysozoa</taxon>
        <taxon>Arthropoda</taxon>
        <taxon>Hexapoda</taxon>
        <taxon>Insecta</taxon>
        <taxon>Pterygota</taxon>
        <taxon>Neoptera</taxon>
        <taxon>Paraneoptera</taxon>
        <taxon>Hemiptera</taxon>
        <taxon>Sternorrhyncha</taxon>
        <taxon>Aleyrodoidea</taxon>
        <taxon>Aleyrodidae</taxon>
        <taxon>Aleyrodinae</taxon>
        <taxon>Bemisia</taxon>
    </lineage>
</organism>
<evidence type="ECO:0000256" key="2">
    <source>
        <dbReference type="PROSITE-ProRule" id="PRU00104"/>
    </source>
</evidence>
<name>A0A9P0C550_BEMTA</name>
<feature type="region of interest" description="Disordered" evidence="3">
    <location>
        <begin position="272"/>
        <end position="298"/>
    </location>
</feature>
<feature type="region of interest" description="Disordered" evidence="3">
    <location>
        <begin position="19"/>
        <end position="53"/>
    </location>
</feature>
<dbReference type="SMART" id="SM00119">
    <property type="entry name" value="HECTc"/>
    <property type="match status" value="1"/>
</dbReference>
<proteinExistence type="predicted"/>
<keyword evidence="1 2" id="KW-0833">Ubl conjugation pathway</keyword>
<dbReference type="AlphaFoldDB" id="A0A9P0C550"/>
<evidence type="ECO:0000259" key="4">
    <source>
        <dbReference type="PROSITE" id="PS50237"/>
    </source>
</evidence>
<dbReference type="InterPro" id="IPR035983">
    <property type="entry name" value="Hect_E3_ubiquitin_ligase"/>
</dbReference>
<evidence type="ECO:0000313" key="5">
    <source>
        <dbReference type="EMBL" id="CAH0753794.1"/>
    </source>
</evidence>
<dbReference type="InterPro" id="IPR000569">
    <property type="entry name" value="HECT_dom"/>
</dbReference>
<dbReference type="Gene3D" id="3.90.1750.10">
    <property type="entry name" value="Hect, E3 ligase catalytic domains"/>
    <property type="match status" value="1"/>
</dbReference>
<keyword evidence="6" id="KW-1185">Reference proteome</keyword>
<sequence length="681" mass="75684">MPNKYKEKVKSKVAEFLSSLDISSDEDERPTTSTPTPSTAAPNTSTSGRPTLTHDECKNFFRKGAPFSVSSHLRAAFGPYDASATTSTSRPPAKKAKIVAAPCTLGSQVVLIPFAANLGAPNKNDISVLSRLQMVKNSVTASNQYAADALKAFFQKEFKNHLSGIDHFEILMKDGPDLIVPQLQEGSFLTSKKYQIAEMEDVDGLPINDQGSLSVSGSPNHTVISLPDYSQPTASFASFTNSESPNPPPDFLDTGVDDSDIIYLPNQADWREVSETPPSGDAENLPPVLSQDPPLEEPLESPAAFVELKDVTYKNIIQQLGSQLTDTKQTPLYISRSRVFRSAGTGLTNSSFNPKGDIFVKFMDEWGLDERGVDTGGLRNEFFRLALKEVSMSPMFEGEHMSRNLALHADSLRLNDYKTAGIIMALAIVHNGPVPQFFSPELFEMLVSGEYSREVAISKVMDADIRTEIETLSAAKDLRELENAVVNSMLLTIQGVTSEDSFRRKQAIIDNVLDYCLNIRLQPAFNQLCEGLKTLHVLEFVRKYPTKMRTAFVKPEAKLTAAVVKKMLQFKFSDDERQRIKEESMLCHLLYYLDNLEDGKLVNVTLEDFLILLTAYPNVPPGGFQKKLTIELDHSTAEGLRPYPWASYCDLRLTLPIYTCQYADFEERMSEALQTKNFGRV</sequence>
<dbReference type="SUPFAM" id="SSF56204">
    <property type="entry name" value="Hect, E3 ligase catalytic domain"/>
    <property type="match status" value="1"/>
</dbReference>
<dbReference type="GO" id="GO:0004842">
    <property type="term" value="F:ubiquitin-protein transferase activity"/>
    <property type="evidence" value="ECO:0007669"/>
    <property type="project" value="InterPro"/>
</dbReference>
<feature type="active site" description="Glycyl thioester intermediate" evidence="2">
    <location>
        <position position="649"/>
    </location>
</feature>